<dbReference type="SMART" id="SM00248">
    <property type="entry name" value="ANK"/>
    <property type="match status" value="2"/>
</dbReference>
<dbReference type="EMBL" id="JBBPHU010000001">
    <property type="protein sequence ID" value="KAK7523824.1"/>
    <property type="molecule type" value="Genomic_DNA"/>
</dbReference>
<reference evidence="5 6" key="1">
    <citation type="submission" date="2024-04" db="EMBL/GenBank/DDBJ databases">
        <title>Phyllosticta paracitricarpa is synonymous to the EU quarantine fungus P. citricarpa based on phylogenomic analyses.</title>
        <authorList>
            <consortium name="Lawrence Berkeley National Laboratory"/>
            <person name="Van Ingen-Buijs V.A."/>
            <person name="Van Westerhoven A.C."/>
            <person name="Haridas S."/>
            <person name="Skiadas P."/>
            <person name="Martin F."/>
            <person name="Groenewald J.Z."/>
            <person name="Crous P.W."/>
            <person name="Seidl M.F."/>
        </authorList>
    </citation>
    <scope>NUCLEOTIDE SEQUENCE [LARGE SCALE GENOMIC DNA]</scope>
    <source>
        <strain evidence="5 6">CBS 123371</strain>
    </source>
</reference>
<dbReference type="InterPro" id="IPR036770">
    <property type="entry name" value="Ankyrin_rpt-contain_sf"/>
</dbReference>
<feature type="repeat" description="ANK" evidence="3">
    <location>
        <begin position="87"/>
        <end position="119"/>
    </location>
</feature>
<evidence type="ECO:0000256" key="2">
    <source>
        <dbReference type="ARBA" id="ARBA00023043"/>
    </source>
</evidence>
<dbReference type="PANTHER" id="PTHR24171:SF9">
    <property type="entry name" value="ANKYRIN REPEAT DOMAIN-CONTAINING PROTEIN 39"/>
    <property type="match status" value="1"/>
</dbReference>
<feature type="compositionally biased region" description="Low complexity" evidence="4">
    <location>
        <begin position="26"/>
        <end position="48"/>
    </location>
</feature>
<dbReference type="Gene3D" id="1.25.40.20">
    <property type="entry name" value="Ankyrin repeat-containing domain"/>
    <property type="match status" value="1"/>
</dbReference>
<feature type="region of interest" description="Disordered" evidence="4">
    <location>
        <begin position="186"/>
        <end position="205"/>
    </location>
</feature>
<sequence length="205" mass="20860">MGMPVNDDPLPATNGAAAEPDAQAPSTVNNNTTTSDSTTGTPRSTADLPPAALDLAAKLFDLARAGDTATLSAYLRAGIPPNLTNHSGDTLLMLAAYHGRNEAVRALLERGADANTINGRGQSPLAGAVFKGHADVVHALVEGGADADVGIPNAKDTAVMFRREELFAVLGVEEGREVPGMVRQMVPGGGGTDAEGGDTGYSCPI</sequence>
<evidence type="ECO:0000256" key="4">
    <source>
        <dbReference type="SAM" id="MobiDB-lite"/>
    </source>
</evidence>
<feature type="repeat" description="ANK" evidence="3">
    <location>
        <begin position="120"/>
        <end position="149"/>
    </location>
</feature>
<keyword evidence="6" id="KW-1185">Reference proteome</keyword>
<feature type="region of interest" description="Disordered" evidence="4">
    <location>
        <begin position="1"/>
        <end position="48"/>
    </location>
</feature>
<dbReference type="Proteomes" id="UP001363622">
    <property type="component" value="Unassembled WGS sequence"/>
</dbReference>
<gene>
    <name evidence="5" type="ORF">IWZ03DRAFT_365611</name>
</gene>
<proteinExistence type="predicted"/>
<name>A0ABR1KY94_9PEZI</name>
<evidence type="ECO:0000313" key="5">
    <source>
        <dbReference type="EMBL" id="KAK7523824.1"/>
    </source>
</evidence>
<dbReference type="InterPro" id="IPR002110">
    <property type="entry name" value="Ankyrin_rpt"/>
</dbReference>
<evidence type="ECO:0000256" key="1">
    <source>
        <dbReference type="ARBA" id="ARBA00022737"/>
    </source>
</evidence>
<dbReference type="PROSITE" id="PS50297">
    <property type="entry name" value="ANK_REP_REGION"/>
    <property type="match status" value="2"/>
</dbReference>
<organism evidence="5 6">
    <name type="scientific">Phyllosticta citriasiana</name>
    <dbReference type="NCBI Taxonomy" id="595635"/>
    <lineage>
        <taxon>Eukaryota</taxon>
        <taxon>Fungi</taxon>
        <taxon>Dikarya</taxon>
        <taxon>Ascomycota</taxon>
        <taxon>Pezizomycotina</taxon>
        <taxon>Dothideomycetes</taxon>
        <taxon>Dothideomycetes incertae sedis</taxon>
        <taxon>Botryosphaeriales</taxon>
        <taxon>Phyllostictaceae</taxon>
        <taxon>Phyllosticta</taxon>
    </lineage>
</organism>
<dbReference type="PANTHER" id="PTHR24171">
    <property type="entry name" value="ANKYRIN REPEAT DOMAIN-CONTAINING PROTEIN 39-RELATED"/>
    <property type="match status" value="1"/>
</dbReference>
<comment type="caution">
    <text evidence="5">The sequence shown here is derived from an EMBL/GenBank/DDBJ whole genome shotgun (WGS) entry which is preliminary data.</text>
</comment>
<accession>A0ABR1KY94</accession>
<feature type="compositionally biased region" description="Gly residues" evidence="4">
    <location>
        <begin position="187"/>
        <end position="199"/>
    </location>
</feature>
<dbReference type="SUPFAM" id="SSF48403">
    <property type="entry name" value="Ankyrin repeat"/>
    <property type="match status" value="1"/>
</dbReference>
<evidence type="ECO:0000313" key="6">
    <source>
        <dbReference type="Proteomes" id="UP001363622"/>
    </source>
</evidence>
<keyword evidence="2 3" id="KW-0040">ANK repeat</keyword>
<evidence type="ECO:0000256" key="3">
    <source>
        <dbReference type="PROSITE-ProRule" id="PRU00023"/>
    </source>
</evidence>
<dbReference type="PROSITE" id="PS50088">
    <property type="entry name" value="ANK_REPEAT"/>
    <property type="match status" value="2"/>
</dbReference>
<keyword evidence="1" id="KW-0677">Repeat</keyword>
<protein>
    <submittedName>
        <fullName evidence="5">Ankyrin repeat-containing domain protein</fullName>
    </submittedName>
</protein>
<dbReference type="Pfam" id="PF12796">
    <property type="entry name" value="Ank_2"/>
    <property type="match status" value="1"/>
</dbReference>